<feature type="active site" description="Nucleophile" evidence="3">
    <location>
        <position position="260"/>
    </location>
</feature>
<evidence type="ECO:0000256" key="2">
    <source>
        <dbReference type="ARBA" id="ARBA00022679"/>
    </source>
</evidence>
<dbReference type="GO" id="GO:0006487">
    <property type="term" value="P:protein N-linked glycosylation"/>
    <property type="evidence" value="ECO:0007669"/>
    <property type="project" value="TreeGrafter"/>
</dbReference>
<accession>A0A8H7V2Q2</accession>
<dbReference type="AlphaFoldDB" id="A0A8H7V2Q2"/>
<dbReference type="PANTHER" id="PTHR31121">
    <property type="entry name" value="ALPHA-1,2 MANNOSYLTRANSFERASE KTR1"/>
    <property type="match status" value="1"/>
</dbReference>
<evidence type="ECO:0000256" key="3">
    <source>
        <dbReference type="PIRSR" id="PIRSR018153-1"/>
    </source>
</evidence>
<protein>
    <submittedName>
        <fullName evidence="4">Uncharacterized protein</fullName>
    </submittedName>
</protein>
<dbReference type="SUPFAM" id="SSF53448">
    <property type="entry name" value="Nucleotide-diphospho-sugar transferases"/>
    <property type="match status" value="1"/>
</dbReference>
<dbReference type="Pfam" id="PF01793">
    <property type="entry name" value="Glyco_transf_15"/>
    <property type="match status" value="1"/>
</dbReference>
<dbReference type="InterPro" id="IPR029044">
    <property type="entry name" value="Nucleotide-diphossugar_trans"/>
</dbReference>
<dbReference type="GO" id="GO:0005794">
    <property type="term" value="C:Golgi apparatus"/>
    <property type="evidence" value="ECO:0007669"/>
    <property type="project" value="TreeGrafter"/>
</dbReference>
<gene>
    <name evidence="4" type="ORF">INT47_002619</name>
</gene>
<reference evidence="4" key="1">
    <citation type="submission" date="2020-12" db="EMBL/GenBank/DDBJ databases">
        <title>Metabolic potential, ecology and presence of endohyphal bacteria is reflected in genomic diversity of Mucoromycotina.</title>
        <authorList>
            <person name="Muszewska A."/>
            <person name="Okrasinska A."/>
            <person name="Steczkiewicz K."/>
            <person name="Drgas O."/>
            <person name="Orlowska M."/>
            <person name="Perlinska-Lenart U."/>
            <person name="Aleksandrzak-Piekarczyk T."/>
            <person name="Szatraj K."/>
            <person name="Zielenkiewicz U."/>
            <person name="Pilsyk S."/>
            <person name="Malc E."/>
            <person name="Mieczkowski P."/>
            <person name="Kruszewska J.S."/>
            <person name="Biernat P."/>
            <person name="Pawlowska J."/>
        </authorList>
    </citation>
    <scope>NUCLEOTIDE SEQUENCE</scope>
    <source>
        <strain evidence="4">WA0000017839</strain>
    </source>
</reference>
<keyword evidence="2" id="KW-0808">Transferase</keyword>
<evidence type="ECO:0000256" key="1">
    <source>
        <dbReference type="ARBA" id="ARBA00007677"/>
    </source>
</evidence>
<evidence type="ECO:0000313" key="4">
    <source>
        <dbReference type="EMBL" id="KAG2204995.1"/>
    </source>
</evidence>
<dbReference type="GO" id="GO:0016020">
    <property type="term" value="C:membrane"/>
    <property type="evidence" value="ECO:0007669"/>
    <property type="project" value="InterPro"/>
</dbReference>
<comment type="caution">
    <text evidence="4">The sequence shown here is derived from an EMBL/GenBank/DDBJ whole genome shotgun (WGS) entry which is preliminary data.</text>
</comment>
<keyword evidence="5" id="KW-1185">Reference proteome</keyword>
<dbReference type="PIRSF" id="PIRSF018153">
    <property type="entry name" value="Glyco_trans_15"/>
    <property type="match status" value="1"/>
</dbReference>
<dbReference type="GO" id="GO:0000032">
    <property type="term" value="P:cell wall mannoprotein biosynthetic process"/>
    <property type="evidence" value="ECO:0007669"/>
    <property type="project" value="TreeGrafter"/>
</dbReference>
<proteinExistence type="inferred from homology"/>
<comment type="similarity">
    <text evidence="1">Belongs to the glycosyltransferase 15 family.</text>
</comment>
<dbReference type="InterPro" id="IPR002685">
    <property type="entry name" value="Glyco_trans_15"/>
</dbReference>
<dbReference type="PANTHER" id="PTHR31121:SF6">
    <property type="entry name" value="ALPHA-1,2 MANNOSYLTRANSFERASE KTR1"/>
    <property type="match status" value="1"/>
</dbReference>
<name>A0A8H7V2Q2_9FUNG</name>
<dbReference type="OrthoDB" id="439943at2759"/>
<dbReference type="Proteomes" id="UP000603453">
    <property type="component" value="Unassembled WGS sequence"/>
</dbReference>
<dbReference type="FunFam" id="3.90.550.10:FF:000051">
    <property type="entry name" value="Alpha-1,2-mannosyltransferase (Ktr4)"/>
    <property type="match status" value="1"/>
</dbReference>
<dbReference type="Gene3D" id="3.90.550.10">
    <property type="entry name" value="Spore Coat Polysaccharide Biosynthesis Protein SpsA, Chain A"/>
    <property type="match status" value="1"/>
</dbReference>
<dbReference type="GO" id="GO:0000026">
    <property type="term" value="F:alpha-1,2-mannosyltransferase activity"/>
    <property type="evidence" value="ECO:0007669"/>
    <property type="project" value="TreeGrafter"/>
</dbReference>
<evidence type="ECO:0000313" key="5">
    <source>
        <dbReference type="Proteomes" id="UP000603453"/>
    </source>
</evidence>
<dbReference type="EMBL" id="JAEPRD010000040">
    <property type="protein sequence ID" value="KAG2204995.1"/>
    <property type="molecule type" value="Genomic_DNA"/>
</dbReference>
<sequence length="376" mass="44502">MEDAILNNDHGDNRQPDSYIINPSKYAFKMKVDLPPATNSTERQAAAFIVLVRNSELFGMLQSMNDVEQRFNKKFNYPWVFLNEEPFSQEFIDATTKAASSQTHYGLVDESMWGYPDWVDQSYAAERREIMKDLPYGSSESYRHMCRFQSGFFWRHPLVLSLNLEYYWRVEPDVRYYCDLDYDPFLYMKQNNKKYAFNISFKEHSGTIPSLWDSIKLFAKLSTKNGKIHFKNAYRDSIFNFLSDNEGEYYNGCHFWTNFEIARLDLWHTEAYKELYAALDSTGGFFYERWGDAPIHSIFAALYLKKDEIHFFNDIGYKHSTYEHCPAEEPLTRRCSCNPGNSLDFTDEMSCLVEYMYAREFYPKNDKRTVNDILIK</sequence>
<organism evidence="4 5">
    <name type="scientific">Mucor saturninus</name>
    <dbReference type="NCBI Taxonomy" id="64648"/>
    <lineage>
        <taxon>Eukaryota</taxon>
        <taxon>Fungi</taxon>
        <taxon>Fungi incertae sedis</taxon>
        <taxon>Mucoromycota</taxon>
        <taxon>Mucoromycotina</taxon>
        <taxon>Mucoromycetes</taxon>
        <taxon>Mucorales</taxon>
        <taxon>Mucorineae</taxon>
        <taxon>Mucoraceae</taxon>
        <taxon>Mucor</taxon>
    </lineage>
</organism>